<accession>A0A6P7ZUR1</accession>
<reference evidence="2" key="1">
    <citation type="submission" date="2025-08" db="UniProtKB">
        <authorList>
            <consortium name="RefSeq"/>
        </authorList>
    </citation>
    <scope>IDENTIFICATION</scope>
</reference>
<dbReference type="GeneID" id="115481889"/>
<dbReference type="GO" id="GO:0001881">
    <property type="term" value="P:receptor recycling"/>
    <property type="evidence" value="ECO:0007669"/>
    <property type="project" value="InterPro"/>
</dbReference>
<dbReference type="PANTHER" id="PTHR36682">
    <property type="entry name" value="RAB15 EFFECTOR PROTEIN"/>
    <property type="match status" value="1"/>
</dbReference>
<keyword evidence="1" id="KW-1185">Reference proteome</keyword>
<dbReference type="AlphaFoldDB" id="A0A6P7ZUR1"/>
<organism evidence="1 2">
    <name type="scientific">Microcaecilia unicolor</name>
    <dbReference type="NCBI Taxonomy" id="1415580"/>
    <lineage>
        <taxon>Eukaryota</taxon>
        <taxon>Metazoa</taxon>
        <taxon>Chordata</taxon>
        <taxon>Craniata</taxon>
        <taxon>Vertebrata</taxon>
        <taxon>Euteleostomi</taxon>
        <taxon>Amphibia</taxon>
        <taxon>Gymnophiona</taxon>
        <taxon>Siphonopidae</taxon>
        <taxon>Microcaecilia</taxon>
    </lineage>
</organism>
<sequence length="272" mass="31526">MELTTESKSLPERSSLNNQTTTLTAQTQQYFHIGKMGQNQTVLLAQDNKPDVVCEIFTQTLLYAAEKVKGYLGFQDPQQKLYVSTRTLNEVFLMSFINFCKEKGMEDRISTSKMTKQQEVLLGVDWIWNLTGGDKQTLFQIAVQTVQLGDTYKVREMDQDPYERIMEKSITDLEGTNKRRYEKLQDFCTSIGTNCKGLIIVYGVQERTREIRGVLVDHLLHFKDKEGHMKKEVMLQYLKTTDCFITVKEMMENYICNGKKSNSAEQVYIHFL</sequence>
<dbReference type="Proteomes" id="UP000515156">
    <property type="component" value="Chromosome 12"/>
</dbReference>
<dbReference type="Pfam" id="PF15208">
    <property type="entry name" value="Rab15_effector"/>
    <property type="match status" value="1"/>
</dbReference>
<gene>
    <name evidence="2" type="primary">LOC115481889</name>
</gene>
<dbReference type="InParanoid" id="A0A6P7ZUR1"/>
<dbReference type="InterPro" id="IPR027985">
    <property type="entry name" value="Rab15_effector"/>
</dbReference>
<evidence type="ECO:0000313" key="1">
    <source>
        <dbReference type="Proteomes" id="UP000515156"/>
    </source>
</evidence>
<name>A0A6P7ZUR1_9AMPH</name>
<dbReference type="KEGG" id="muo:115481889"/>
<proteinExistence type="predicted"/>
<dbReference type="PANTHER" id="PTHR36682:SF1">
    <property type="entry name" value="RAB15 EFFECTOR PROTEIN"/>
    <property type="match status" value="1"/>
</dbReference>
<dbReference type="RefSeq" id="XP_030077194.1">
    <property type="nucleotide sequence ID" value="XM_030221334.1"/>
</dbReference>
<dbReference type="OrthoDB" id="8519068at2759"/>
<evidence type="ECO:0000313" key="2">
    <source>
        <dbReference type="RefSeq" id="XP_030077194.1"/>
    </source>
</evidence>
<protein>
    <submittedName>
        <fullName evidence="2">Rab15 effector protein-like</fullName>
    </submittedName>
</protein>